<dbReference type="SUPFAM" id="SSF52266">
    <property type="entry name" value="SGNH hydrolase"/>
    <property type="match status" value="1"/>
</dbReference>
<proteinExistence type="predicted"/>
<feature type="domain" description="GAF" evidence="1">
    <location>
        <begin position="259"/>
        <end position="398"/>
    </location>
</feature>
<gene>
    <name evidence="2" type="ORF">BJ963_002734</name>
</gene>
<name>A0A852T2W6_9MICO</name>
<keyword evidence="3" id="KW-1185">Reference proteome</keyword>
<dbReference type="PANTHER" id="PTHR43102">
    <property type="entry name" value="SLR1143 PROTEIN"/>
    <property type="match status" value="1"/>
</dbReference>
<dbReference type="InterPro" id="IPR029016">
    <property type="entry name" value="GAF-like_dom_sf"/>
</dbReference>
<organism evidence="2 3">
    <name type="scientific">Leifsonia soli</name>
    <dbReference type="NCBI Taxonomy" id="582665"/>
    <lineage>
        <taxon>Bacteria</taxon>
        <taxon>Bacillati</taxon>
        <taxon>Actinomycetota</taxon>
        <taxon>Actinomycetes</taxon>
        <taxon>Micrococcales</taxon>
        <taxon>Microbacteriaceae</taxon>
        <taxon>Leifsonia</taxon>
    </lineage>
</organism>
<evidence type="ECO:0000259" key="1">
    <source>
        <dbReference type="SMART" id="SM00065"/>
    </source>
</evidence>
<evidence type="ECO:0000313" key="2">
    <source>
        <dbReference type="EMBL" id="NYD75215.1"/>
    </source>
</evidence>
<dbReference type="SUPFAM" id="SSF55781">
    <property type="entry name" value="GAF domain-like"/>
    <property type="match status" value="1"/>
</dbReference>
<dbReference type="PANTHER" id="PTHR43102:SF2">
    <property type="entry name" value="GAF DOMAIN-CONTAINING PROTEIN"/>
    <property type="match status" value="1"/>
</dbReference>
<dbReference type="InterPro" id="IPR003018">
    <property type="entry name" value="GAF"/>
</dbReference>
<sequence length="402" mass="43271">MDDERVSLPRRLARRVRLAHVAAIRARLVRPLDGRQGSVAGRHPLRVLLIGSGPVVGWGVGSHDLALPGAVARSLAAATDRGAVVDVVPHPSGGVRKLHRMLDAADIDRYDAVVLSAAVADALRFAEPHAWGTQLHRLLTDAHRRGPRTVLWLGAQPIRSIRPYDTPSGRLADAHAELLNAVARATCHDTGSLFVPLAAPPRVGGRRHRTPGDYLFWARQIVDALAPALQECAAQRAVPTPQAAARVGAIERLKLSRRGGDVRLEGIVGTAKRTLGTEIAMFTVLDDAREWPLASTGSVLESIPIEQSACIHTIQTPDGMVVLNAVEDERFAGNALVAGPAGLRYYAGYPVEAPDGTRIGALCVFGRAPRERADGEADLDVLRELALLAQRELWRWEPTAEV</sequence>
<dbReference type="Gene3D" id="3.40.50.1110">
    <property type="entry name" value="SGNH hydrolase"/>
    <property type="match status" value="1"/>
</dbReference>
<dbReference type="AlphaFoldDB" id="A0A852T2W6"/>
<dbReference type="EMBL" id="JACCBJ010000001">
    <property type="protein sequence ID" value="NYD75215.1"/>
    <property type="molecule type" value="Genomic_DNA"/>
</dbReference>
<dbReference type="Gene3D" id="3.30.450.40">
    <property type="match status" value="1"/>
</dbReference>
<reference evidence="2 3" key="1">
    <citation type="submission" date="2020-07" db="EMBL/GenBank/DDBJ databases">
        <title>Sequencing the genomes of 1000 actinobacteria strains.</title>
        <authorList>
            <person name="Klenk H.-P."/>
        </authorList>
    </citation>
    <scope>NUCLEOTIDE SEQUENCE [LARGE SCALE GENOMIC DNA]</scope>
    <source>
        <strain evidence="2 3">DSM 23871</strain>
    </source>
</reference>
<dbReference type="InterPro" id="IPR036514">
    <property type="entry name" value="SGNH_hydro_sf"/>
</dbReference>
<dbReference type="RefSeq" id="WP_179457216.1">
    <property type="nucleotide sequence ID" value="NZ_BAAAPX010000001.1"/>
</dbReference>
<comment type="caution">
    <text evidence="2">The sequence shown here is derived from an EMBL/GenBank/DDBJ whole genome shotgun (WGS) entry which is preliminary data.</text>
</comment>
<dbReference type="Proteomes" id="UP000589620">
    <property type="component" value="Unassembled WGS sequence"/>
</dbReference>
<evidence type="ECO:0000313" key="3">
    <source>
        <dbReference type="Proteomes" id="UP000589620"/>
    </source>
</evidence>
<protein>
    <submittedName>
        <fullName evidence="2">GAF domain-containing protein</fullName>
    </submittedName>
</protein>
<accession>A0A852T2W6</accession>
<dbReference type="SMART" id="SM00065">
    <property type="entry name" value="GAF"/>
    <property type="match status" value="1"/>
</dbReference>